<sequence length="199" mass="22802">MQSKDVFPARVREVIDLIEQGDVLSGTYKESVPMVDIATQTPKHYIEMSTPANLFNDLQEALQFYQDEDIEPPYYHLPDITAEALGDIPAATSDEQRALNRALIEYEEEHNFYELIKERIAPLAAKLHIEDEEASLVADIISSDLYHCAKARLLLEEPHPYFEHILSIYRNQGMPIGWIGSEAPDEGEFIIYTRTYNVE</sequence>
<accession>A0ABU1IWM2</accession>
<evidence type="ECO:0000313" key="2">
    <source>
        <dbReference type="Proteomes" id="UP001185028"/>
    </source>
</evidence>
<organism evidence="1 2">
    <name type="scientific">Paenibacillus hunanensis</name>
    <dbReference type="NCBI Taxonomy" id="539262"/>
    <lineage>
        <taxon>Bacteria</taxon>
        <taxon>Bacillati</taxon>
        <taxon>Bacillota</taxon>
        <taxon>Bacilli</taxon>
        <taxon>Bacillales</taxon>
        <taxon>Paenibacillaceae</taxon>
        <taxon>Paenibacillus</taxon>
    </lineage>
</organism>
<name>A0ABU1IWM2_9BACL</name>
<evidence type="ECO:0000313" key="1">
    <source>
        <dbReference type="EMBL" id="MDR6243410.1"/>
    </source>
</evidence>
<dbReference type="Proteomes" id="UP001185028">
    <property type="component" value="Unassembled WGS sequence"/>
</dbReference>
<keyword evidence="2" id="KW-1185">Reference proteome</keyword>
<proteinExistence type="predicted"/>
<dbReference type="EMBL" id="JAVDQH010000004">
    <property type="protein sequence ID" value="MDR6243410.1"/>
    <property type="molecule type" value="Genomic_DNA"/>
</dbReference>
<gene>
    <name evidence="1" type="ORF">JOC58_001297</name>
</gene>
<protein>
    <submittedName>
        <fullName evidence="1">Uncharacterized protein</fullName>
    </submittedName>
</protein>
<comment type="caution">
    <text evidence="1">The sequence shown here is derived from an EMBL/GenBank/DDBJ whole genome shotgun (WGS) entry which is preliminary data.</text>
</comment>
<dbReference type="RefSeq" id="WP_188773605.1">
    <property type="nucleotide sequence ID" value="NZ_BMMB01000001.1"/>
</dbReference>
<reference evidence="1 2" key="1">
    <citation type="submission" date="2023-07" db="EMBL/GenBank/DDBJ databases">
        <title>Genomic Encyclopedia of Type Strains, Phase IV (KMG-IV): sequencing the most valuable type-strain genomes for metagenomic binning, comparative biology and taxonomic classification.</title>
        <authorList>
            <person name="Goeker M."/>
        </authorList>
    </citation>
    <scope>NUCLEOTIDE SEQUENCE [LARGE SCALE GENOMIC DNA]</scope>
    <source>
        <strain evidence="1 2">DSM 22170</strain>
    </source>
</reference>